<reference evidence="1" key="1">
    <citation type="journal article" date="2016" name="Nat. Genet.">
        <title>A high-quality carrot genome assembly provides new insights into carotenoid accumulation and asterid genome evolution.</title>
        <authorList>
            <person name="Iorizzo M."/>
            <person name="Ellison S."/>
            <person name="Senalik D."/>
            <person name="Zeng P."/>
            <person name="Satapoomin P."/>
            <person name="Huang J."/>
            <person name="Bowman M."/>
            <person name="Iovene M."/>
            <person name="Sanseverino W."/>
            <person name="Cavagnaro P."/>
            <person name="Yildiz M."/>
            <person name="Macko-Podgorni A."/>
            <person name="Moranska E."/>
            <person name="Grzebelus E."/>
            <person name="Grzebelus D."/>
            <person name="Ashrafi H."/>
            <person name="Zheng Z."/>
            <person name="Cheng S."/>
            <person name="Spooner D."/>
            <person name="Van Deynze A."/>
            <person name="Simon P."/>
        </authorList>
    </citation>
    <scope>NUCLEOTIDE SEQUENCE</scope>
    <source>
        <tissue evidence="1">Leaf</tissue>
    </source>
</reference>
<reference evidence="1" key="2">
    <citation type="submission" date="2022-03" db="EMBL/GenBank/DDBJ databases">
        <title>Draft title - Genomic analysis of global carrot germplasm unveils the trajectory of domestication and the origin of high carotenoid orange carrot.</title>
        <authorList>
            <person name="Iorizzo M."/>
            <person name="Ellison S."/>
            <person name="Senalik D."/>
            <person name="Macko-Podgorni A."/>
            <person name="Grzebelus D."/>
            <person name="Bostan H."/>
            <person name="Rolling W."/>
            <person name="Curaba J."/>
            <person name="Simon P."/>
        </authorList>
    </citation>
    <scope>NUCLEOTIDE SEQUENCE</scope>
    <source>
        <tissue evidence="1">Leaf</tissue>
    </source>
</reference>
<dbReference type="Gene3D" id="2.40.50.140">
    <property type="entry name" value="Nucleic acid-binding proteins"/>
    <property type="match status" value="1"/>
</dbReference>
<keyword evidence="2" id="KW-1185">Reference proteome</keyword>
<gene>
    <name evidence="1" type="ORF">DCAR_0831602</name>
</gene>
<evidence type="ECO:0008006" key="3">
    <source>
        <dbReference type="Google" id="ProtNLM"/>
    </source>
</evidence>
<evidence type="ECO:0000313" key="2">
    <source>
        <dbReference type="Proteomes" id="UP000077755"/>
    </source>
</evidence>
<evidence type="ECO:0000313" key="1">
    <source>
        <dbReference type="EMBL" id="WOH12103.1"/>
    </source>
</evidence>
<sequence>MSAFVPAKCADEFYMMITVGNVYSINKFTVQPYKPETKFLPVRNDYQLVFSNDTKIKTLDVNDTEIKENSFDFYDHGDLLSMSKQTTYLADVIGVIKKLPEVSDLIDMEKHRSKQSSLSVMEDEVDLGCTHATKYYINYKHPCVLNIRKMFKIQVQAYNSTGDIEIDGNEEAFPQELRTIINQDYSVILRITEINTANKINIYSATNICKGFQKPETEVEEIMETSEQIGTEATTSTYHLDRMSTQTTRT</sequence>
<organism evidence="1 2">
    <name type="scientific">Daucus carota subsp. sativus</name>
    <name type="common">Carrot</name>
    <dbReference type="NCBI Taxonomy" id="79200"/>
    <lineage>
        <taxon>Eukaryota</taxon>
        <taxon>Viridiplantae</taxon>
        <taxon>Streptophyta</taxon>
        <taxon>Embryophyta</taxon>
        <taxon>Tracheophyta</taxon>
        <taxon>Spermatophyta</taxon>
        <taxon>Magnoliopsida</taxon>
        <taxon>eudicotyledons</taxon>
        <taxon>Gunneridae</taxon>
        <taxon>Pentapetalae</taxon>
        <taxon>asterids</taxon>
        <taxon>campanulids</taxon>
        <taxon>Apiales</taxon>
        <taxon>Apiaceae</taxon>
        <taxon>Apioideae</taxon>
        <taxon>Scandiceae</taxon>
        <taxon>Daucinae</taxon>
        <taxon>Daucus</taxon>
        <taxon>Daucus sect. Daucus</taxon>
    </lineage>
</organism>
<dbReference type="InterPro" id="IPR012340">
    <property type="entry name" value="NA-bd_OB-fold"/>
</dbReference>
<dbReference type="AlphaFoldDB" id="A0AAF0XQ69"/>
<accession>A0AAF0XQ69</accession>
<dbReference type="EMBL" id="CP093350">
    <property type="protein sequence ID" value="WOH12103.1"/>
    <property type="molecule type" value="Genomic_DNA"/>
</dbReference>
<proteinExistence type="predicted"/>
<protein>
    <recommendedName>
        <fullName evidence="3">DUF223 domain-containing protein</fullName>
    </recommendedName>
</protein>
<name>A0AAF0XQ69_DAUCS</name>
<dbReference type="Proteomes" id="UP000077755">
    <property type="component" value="Chromosome 8"/>
</dbReference>